<dbReference type="KEGG" id="kko:Kkor_0034"/>
<keyword evidence="4" id="KW-1185">Reference proteome</keyword>
<dbReference type="PANTHER" id="PTHR35004:SF6">
    <property type="entry name" value="TRANSPOSASE"/>
    <property type="match status" value="1"/>
</dbReference>
<evidence type="ECO:0000313" key="3">
    <source>
        <dbReference type="EMBL" id="ACV25456.1"/>
    </source>
</evidence>
<proteinExistence type="predicted"/>
<name>C7R625_KANKD</name>
<feature type="domain" description="Integrase catalytic" evidence="2">
    <location>
        <begin position="224"/>
        <end position="428"/>
    </location>
</feature>
<dbReference type="InParanoid" id="C7R625"/>
<dbReference type="Gene3D" id="1.10.10.60">
    <property type="entry name" value="Homeodomain-like"/>
    <property type="match status" value="1"/>
</dbReference>
<dbReference type="InterPro" id="IPR036397">
    <property type="entry name" value="RNaseH_sf"/>
</dbReference>
<dbReference type="AlphaFoldDB" id="C7R625"/>
<dbReference type="Pfam" id="PF09299">
    <property type="entry name" value="Mu-transpos_C"/>
    <property type="match status" value="1"/>
</dbReference>
<sequence length="622" mass="71747">MRTLKIEKDAVVKYNSKICTITHILSLKTVILRDNETGESIRATISELSEIDPSEEPVQTDNKELLTLSDEEWALAELRYTIIEPLLKDVTKRNLQIVREIAKKNKISPATLYRWLGSYEGTGLKSSLLRRKRSDKGKSRLSPESESMIEEVIESYYLTKNKRKISQAYNHLKVMAKRAGIKAPSSATFQRRISELATQKTVEYRISKAERRAKFSHVGEGYKEADHPLSVVQIDHTPVDLMLVDEEERISIGRAWVTVAICVFSRMVCGYYLTLERPSCTSVALCLEHAILSKDKWLAERDIDAEWPVWGVMDNLHADNAPEFRSKALNRAASNYNISINWRPLGRADFGGHIERLLGTFNKDIHEIEGTTFSNIKERGRYKSEELAIFTLNEFDKWLATYISKVYHQSPHSGIDGMTPIAKFNEGMLGGDDGFGSGIPEVILDEERLRMDFLPVYERSVQRYGIEIDGLFYYHPLLAKWIKQKNPHSIDTHGKYIVKRDPRDISRVYFYDPDLNDYLEIPCRNRGMVSMTLWELKELKKSIKEKGKKTVDEDAILAAREELQIMEESAKKKTKKQRRMNERKRIAKKQIKKSKERVENAKADVEIDIFNVEVDEFEEIQG</sequence>
<evidence type="ECO:0000313" key="4">
    <source>
        <dbReference type="Proteomes" id="UP000001231"/>
    </source>
</evidence>
<evidence type="ECO:0000256" key="1">
    <source>
        <dbReference type="SAM" id="MobiDB-lite"/>
    </source>
</evidence>
<organism evidence="3 4">
    <name type="scientific">Kangiella koreensis (strain DSM 16069 / JCM 12317 / KCTC 12182 / SW-125)</name>
    <dbReference type="NCBI Taxonomy" id="523791"/>
    <lineage>
        <taxon>Bacteria</taxon>
        <taxon>Pseudomonadati</taxon>
        <taxon>Pseudomonadota</taxon>
        <taxon>Gammaproteobacteria</taxon>
        <taxon>Kangiellales</taxon>
        <taxon>Kangiellaceae</taxon>
        <taxon>Kangiella</taxon>
    </lineage>
</organism>
<dbReference type="RefSeq" id="WP_012799971.1">
    <property type="nucleotide sequence ID" value="NC_013166.1"/>
</dbReference>
<dbReference type="InterPro" id="IPR015378">
    <property type="entry name" value="Transposase-like_Mu_C"/>
</dbReference>
<feature type="region of interest" description="Disordered" evidence="1">
    <location>
        <begin position="568"/>
        <end position="591"/>
    </location>
</feature>
<dbReference type="eggNOG" id="COG2801">
    <property type="taxonomic scope" value="Bacteria"/>
</dbReference>
<gene>
    <name evidence="3" type="ordered locus">Kkor_0034</name>
</gene>
<evidence type="ECO:0000259" key="2">
    <source>
        <dbReference type="PROSITE" id="PS50994"/>
    </source>
</evidence>
<dbReference type="Proteomes" id="UP000001231">
    <property type="component" value="Chromosome"/>
</dbReference>
<protein>
    <submittedName>
        <fullName evidence="3">Transposase-like Mu</fullName>
    </submittedName>
</protein>
<dbReference type="GO" id="GO:0015074">
    <property type="term" value="P:DNA integration"/>
    <property type="evidence" value="ECO:0007669"/>
    <property type="project" value="InterPro"/>
</dbReference>
<dbReference type="InterPro" id="IPR012337">
    <property type="entry name" value="RNaseH-like_sf"/>
</dbReference>
<dbReference type="PROSITE" id="PS50994">
    <property type="entry name" value="INTEGRASE"/>
    <property type="match status" value="1"/>
</dbReference>
<accession>C7R625</accession>
<dbReference type="EMBL" id="CP001707">
    <property type="protein sequence ID" value="ACV25456.1"/>
    <property type="molecule type" value="Genomic_DNA"/>
</dbReference>
<dbReference type="OrthoDB" id="501284at2"/>
<dbReference type="GO" id="GO:0003676">
    <property type="term" value="F:nucleic acid binding"/>
    <property type="evidence" value="ECO:0007669"/>
    <property type="project" value="InterPro"/>
</dbReference>
<dbReference type="PANTHER" id="PTHR35004">
    <property type="entry name" value="TRANSPOSASE RV3428C-RELATED"/>
    <property type="match status" value="1"/>
</dbReference>
<dbReference type="InterPro" id="IPR001584">
    <property type="entry name" value="Integrase_cat-core"/>
</dbReference>
<reference evidence="3 4" key="1">
    <citation type="journal article" date="2009" name="Stand. Genomic Sci.">
        <title>Complete genome sequence of Kangiella koreensis type strain (SW-125).</title>
        <authorList>
            <person name="Han C."/>
            <person name="Sikorski J."/>
            <person name="Lapidus A."/>
            <person name="Nolan M."/>
            <person name="Glavina Del Rio T."/>
            <person name="Tice H."/>
            <person name="Cheng J.F."/>
            <person name="Lucas S."/>
            <person name="Chen F."/>
            <person name="Copeland A."/>
            <person name="Ivanova N."/>
            <person name="Mavromatis K."/>
            <person name="Ovchinnikova G."/>
            <person name="Pati A."/>
            <person name="Bruce D."/>
            <person name="Goodwin L."/>
            <person name="Pitluck S."/>
            <person name="Chen A."/>
            <person name="Palaniappan K."/>
            <person name="Land M."/>
            <person name="Hauser L."/>
            <person name="Chang Y.J."/>
            <person name="Jeffries C.D."/>
            <person name="Chain P."/>
            <person name="Saunders E."/>
            <person name="Brettin T."/>
            <person name="Goker M."/>
            <person name="Tindall B.J."/>
            <person name="Bristow J."/>
            <person name="Eisen J.A."/>
            <person name="Markowitz V."/>
            <person name="Hugenholtz P."/>
            <person name="Kyrpides N.C."/>
            <person name="Klenk H.P."/>
            <person name="Detter J.C."/>
        </authorList>
    </citation>
    <scope>NUCLEOTIDE SEQUENCE [LARGE SCALE GENOMIC DNA]</scope>
    <source>
        <strain evidence="4">DSM 16069 / KCTC 12182 / SW-125</strain>
    </source>
</reference>
<dbReference type="STRING" id="523791.Kkor_0034"/>
<dbReference type="Pfam" id="PF13551">
    <property type="entry name" value="HTH_29"/>
    <property type="match status" value="1"/>
</dbReference>
<dbReference type="SUPFAM" id="SSF53098">
    <property type="entry name" value="Ribonuclease H-like"/>
    <property type="match status" value="1"/>
</dbReference>
<dbReference type="HOGENOM" id="CLU_017991_4_0_6"/>
<dbReference type="Gene3D" id="3.30.420.10">
    <property type="entry name" value="Ribonuclease H-like superfamily/Ribonuclease H"/>
    <property type="match status" value="1"/>
</dbReference>